<protein>
    <submittedName>
        <fullName evidence="1">Uncharacterized protein</fullName>
    </submittedName>
</protein>
<dbReference type="Proteomes" id="UP000438429">
    <property type="component" value="Unassembled WGS sequence"/>
</dbReference>
<name>A0A6A4SDQ2_SCOMX</name>
<gene>
    <name evidence="1" type="ORF">F2P81_017346</name>
</gene>
<proteinExistence type="predicted"/>
<dbReference type="AlphaFoldDB" id="A0A6A4SDQ2"/>
<evidence type="ECO:0000313" key="2">
    <source>
        <dbReference type="Proteomes" id="UP000438429"/>
    </source>
</evidence>
<organism evidence="1 2">
    <name type="scientific">Scophthalmus maximus</name>
    <name type="common">Turbot</name>
    <name type="synonym">Psetta maxima</name>
    <dbReference type="NCBI Taxonomy" id="52904"/>
    <lineage>
        <taxon>Eukaryota</taxon>
        <taxon>Metazoa</taxon>
        <taxon>Chordata</taxon>
        <taxon>Craniata</taxon>
        <taxon>Vertebrata</taxon>
        <taxon>Euteleostomi</taxon>
        <taxon>Actinopterygii</taxon>
        <taxon>Neopterygii</taxon>
        <taxon>Teleostei</taxon>
        <taxon>Neoteleostei</taxon>
        <taxon>Acanthomorphata</taxon>
        <taxon>Carangaria</taxon>
        <taxon>Pleuronectiformes</taxon>
        <taxon>Pleuronectoidei</taxon>
        <taxon>Scophthalmidae</taxon>
        <taxon>Scophthalmus</taxon>
    </lineage>
</organism>
<dbReference type="EMBL" id="VEVO01000015">
    <property type="protein sequence ID" value="KAF0030615.1"/>
    <property type="molecule type" value="Genomic_DNA"/>
</dbReference>
<accession>A0A6A4SDQ2</accession>
<evidence type="ECO:0000313" key="1">
    <source>
        <dbReference type="EMBL" id="KAF0030615.1"/>
    </source>
</evidence>
<reference evidence="1 2" key="1">
    <citation type="submission" date="2019-06" db="EMBL/GenBank/DDBJ databases">
        <title>Draft genomes of female and male turbot (Scophthalmus maximus).</title>
        <authorList>
            <person name="Xu H."/>
            <person name="Xu X.-W."/>
            <person name="Shao C."/>
            <person name="Chen S."/>
        </authorList>
    </citation>
    <scope>NUCLEOTIDE SEQUENCE [LARGE SCALE GENOMIC DNA]</scope>
    <source>
        <strain evidence="1">Ysfricsl-2016a</strain>
        <tissue evidence="1">Blood</tissue>
    </source>
</reference>
<sequence length="225" mass="25686">MFCRKLGSLQDMQWFSPKVKICGSIIAAITPAVQRFGQSLLLFMIYNELPRLELAKNAVSKTEEIENYRFSKSCTATADNLIIIHVDGTCCHRTTRAVTSATAAIYLLFNRRDRVTAVRWEHRLLDIEDYQFHYTEPSFVEGCEGMMRSEMQPIHEEILNTAELGLYLSARSGSKSDVGQTCDDSKIKTFIFLVFVRDQTRTVVGAMCIQLKGLLRTEQRGRKQK</sequence>
<comment type="caution">
    <text evidence="1">The sequence shown here is derived from an EMBL/GenBank/DDBJ whole genome shotgun (WGS) entry which is preliminary data.</text>
</comment>